<protein>
    <submittedName>
        <fullName evidence="1">Uncharacterized protein</fullName>
    </submittedName>
</protein>
<keyword evidence="2" id="KW-1185">Reference proteome</keyword>
<organism evidence="1 2">
    <name type="scientific">Boletus reticuloceps</name>
    <dbReference type="NCBI Taxonomy" id="495285"/>
    <lineage>
        <taxon>Eukaryota</taxon>
        <taxon>Fungi</taxon>
        <taxon>Dikarya</taxon>
        <taxon>Basidiomycota</taxon>
        <taxon>Agaricomycotina</taxon>
        <taxon>Agaricomycetes</taxon>
        <taxon>Agaricomycetidae</taxon>
        <taxon>Boletales</taxon>
        <taxon>Boletineae</taxon>
        <taxon>Boletaceae</taxon>
        <taxon>Boletoideae</taxon>
        <taxon>Boletus</taxon>
    </lineage>
</organism>
<dbReference type="EMBL" id="JAGFBS010000027">
    <property type="protein sequence ID" value="KAG6372570.1"/>
    <property type="molecule type" value="Genomic_DNA"/>
</dbReference>
<gene>
    <name evidence="1" type="ORF">JVT61DRAFT_7682</name>
</gene>
<dbReference type="Proteomes" id="UP000683000">
    <property type="component" value="Unassembled WGS sequence"/>
</dbReference>
<dbReference type="AlphaFoldDB" id="A0A8I2YIM7"/>
<sequence>MPEFVAMQQSHGANHAIRPARFCFACISFLRGDKPRSLTITSMQVMLSSILSLSSWASDIYRCPDGDVQFNRGCANCAEIIQIYHESREWGVFDVKLEELYRSSKQDVRNLPIRVLNIRALADARTELPSTMSPATTVSACEVILQPCSLLSLVHAVLTQTRGTLSQGTGRCNTKYILGQCACRCSDSEKPWAL</sequence>
<name>A0A8I2YIM7_9AGAM</name>
<comment type="caution">
    <text evidence="1">The sequence shown here is derived from an EMBL/GenBank/DDBJ whole genome shotgun (WGS) entry which is preliminary data.</text>
</comment>
<accession>A0A8I2YIM7</accession>
<proteinExistence type="predicted"/>
<dbReference type="OrthoDB" id="10350318at2759"/>
<reference evidence="1" key="1">
    <citation type="submission" date="2021-03" db="EMBL/GenBank/DDBJ databases">
        <title>Evolutionary innovations through gain and loss of genes in the ectomycorrhizal Boletales.</title>
        <authorList>
            <person name="Wu G."/>
            <person name="Miyauchi S."/>
            <person name="Morin E."/>
            <person name="Yang Z.-L."/>
            <person name="Xu J."/>
            <person name="Martin F.M."/>
        </authorList>
    </citation>
    <scope>NUCLEOTIDE SEQUENCE</scope>
    <source>
        <strain evidence="1">BR01</strain>
    </source>
</reference>
<evidence type="ECO:0000313" key="1">
    <source>
        <dbReference type="EMBL" id="KAG6372570.1"/>
    </source>
</evidence>
<evidence type="ECO:0000313" key="2">
    <source>
        <dbReference type="Proteomes" id="UP000683000"/>
    </source>
</evidence>